<dbReference type="InterPro" id="IPR005829">
    <property type="entry name" value="Sugar_transporter_CS"/>
</dbReference>
<evidence type="ECO:0000256" key="5">
    <source>
        <dbReference type="ARBA" id="ARBA00023136"/>
    </source>
</evidence>
<feature type="compositionally biased region" description="Polar residues" evidence="6">
    <location>
        <begin position="774"/>
        <end position="783"/>
    </location>
</feature>
<dbReference type="InterPro" id="IPR005828">
    <property type="entry name" value="MFS_sugar_transport-like"/>
</dbReference>
<feature type="region of interest" description="Disordered" evidence="6">
    <location>
        <begin position="369"/>
        <end position="390"/>
    </location>
</feature>
<feature type="region of interest" description="Disordered" evidence="6">
    <location>
        <begin position="304"/>
        <end position="348"/>
    </location>
</feature>
<feature type="transmembrane region" description="Helical" evidence="7">
    <location>
        <begin position="612"/>
        <end position="633"/>
    </location>
</feature>
<dbReference type="GO" id="GO:0016020">
    <property type="term" value="C:membrane"/>
    <property type="evidence" value="ECO:0007669"/>
    <property type="project" value="UniProtKB-SubCell"/>
</dbReference>
<feature type="region of interest" description="Disordered" evidence="6">
    <location>
        <begin position="924"/>
        <end position="948"/>
    </location>
</feature>
<evidence type="ECO:0000256" key="4">
    <source>
        <dbReference type="ARBA" id="ARBA00022989"/>
    </source>
</evidence>
<feature type="transmembrane region" description="Helical" evidence="7">
    <location>
        <begin position="539"/>
        <end position="563"/>
    </location>
</feature>
<dbReference type="PROSITE" id="PS00217">
    <property type="entry name" value="SUGAR_TRANSPORT_2"/>
    <property type="match status" value="1"/>
</dbReference>
<feature type="domain" description="Major facilitator superfamily (MFS) profile" evidence="8">
    <location>
        <begin position="86"/>
        <end position="636"/>
    </location>
</feature>
<comment type="caution">
    <text evidence="9">The sequence shown here is derived from an EMBL/GenBank/DDBJ whole genome shotgun (WGS) entry which is preliminary data.</text>
</comment>
<feature type="region of interest" description="Disordered" evidence="6">
    <location>
        <begin position="756"/>
        <end position="789"/>
    </location>
</feature>
<feature type="transmembrane region" description="Helical" evidence="7">
    <location>
        <begin position="489"/>
        <end position="506"/>
    </location>
</feature>
<evidence type="ECO:0000313" key="9">
    <source>
        <dbReference type="EMBL" id="KAG7399632.1"/>
    </source>
</evidence>
<dbReference type="AlphaFoldDB" id="A0A8T1X025"/>
<feature type="compositionally biased region" description="Basic and acidic residues" evidence="6">
    <location>
        <begin position="337"/>
        <end position="347"/>
    </location>
</feature>
<feature type="transmembrane region" description="Helical" evidence="7">
    <location>
        <begin position="153"/>
        <end position="174"/>
    </location>
</feature>
<dbReference type="PANTHER" id="PTHR23511:SF5">
    <property type="entry name" value="MAJOR FACILITATOR-TYPE TRANSPORTER HXNZ-RELATED"/>
    <property type="match status" value="1"/>
</dbReference>
<feature type="transmembrane region" description="Helical" evidence="7">
    <location>
        <begin position="212"/>
        <end position="234"/>
    </location>
</feature>
<reference evidence="9" key="1">
    <citation type="submission" date="2021-02" db="EMBL/GenBank/DDBJ databases">
        <authorList>
            <person name="Palmer J.M."/>
        </authorList>
    </citation>
    <scope>NUCLEOTIDE SEQUENCE</scope>
    <source>
        <strain evidence="9">SCRP23</strain>
    </source>
</reference>
<evidence type="ECO:0000256" key="7">
    <source>
        <dbReference type="SAM" id="Phobius"/>
    </source>
</evidence>
<keyword evidence="3 7" id="KW-0812">Transmembrane</keyword>
<keyword evidence="4 7" id="KW-1133">Transmembrane helix</keyword>
<feature type="transmembrane region" description="Helical" evidence="7">
    <location>
        <begin position="82"/>
        <end position="108"/>
    </location>
</feature>
<evidence type="ECO:0000259" key="8">
    <source>
        <dbReference type="PROSITE" id="PS50850"/>
    </source>
</evidence>
<feature type="compositionally biased region" description="Low complexity" evidence="6">
    <location>
        <begin position="862"/>
        <end position="872"/>
    </location>
</feature>
<feature type="transmembrane region" description="Helical" evidence="7">
    <location>
        <begin position="449"/>
        <end position="469"/>
    </location>
</feature>
<evidence type="ECO:0000256" key="1">
    <source>
        <dbReference type="ARBA" id="ARBA00004141"/>
    </source>
</evidence>
<dbReference type="PROSITE" id="PS50850">
    <property type="entry name" value="MFS"/>
    <property type="match status" value="1"/>
</dbReference>
<feature type="compositionally biased region" description="Acidic residues" evidence="6">
    <location>
        <begin position="326"/>
        <end position="336"/>
    </location>
</feature>
<evidence type="ECO:0000256" key="3">
    <source>
        <dbReference type="ARBA" id="ARBA00022692"/>
    </source>
</evidence>
<name>A0A8T1X025_9STRA</name>
<dbReference type="GO" id="GO:0022857">
    <property type="term" value="F:transmembrane transporter activity"/>
    <property type="evidence" value="ECO:0007669"/>
    <property type="project" value="InterPro"/>
</dbReference>
<proteinExistence type="predicted"/>
<evidence type="ECO:0000256" key="2">
    <source>
        <dbReference type="ARBA" id="ARBA00022448"/>
    </source>
</evidence>
<accession>A0A8T1X025</accession>
<feature type="transmembrane region" description="Helical" evidence="7">
    <location>
        <begin position="575"/>
        <end position="596"/>
    </location>
</feature>
<feature type="compositionally biased region" description="Low complexity" evidence="6">
    <location>
        <begin position="378"/>
        <end position="390"/>
    </location>
</feature>
<keyword evidence="5 7" id="KW-0472">Membrane</keyword>
<feature type="compositionally biased region" description="Basic and acidic residues" evidence="6">
    <location>
        <begin position="875"/>
        <end position="889"/>
    </location>
</feature>
<dbReference type="EMBL" id="JAGDFL010000049">
    <property type="protein sequence ID" value="KAG7399632.1"/>
    <property type="molecule type" value="Genomic_DNA"/>
</dbReference>
<dbReference type="OrthoDB" id="4139357at2759"/>
<organism evidence="9 10">
    <name type="scientific">Phytophthora boehmeriae</name>
    <dbReference type="NCBI Taxonomy" id="109152"/>
    <lineage>
        <taxon>Eukaryota</taxon>
        <taxon>Sar</taxon>
        <taxon>Stramenopiles</taxon>
        <taxon>Oomycota</taxon>
        <taxon>Peronosporomycetes</taxon>
        <taxon>Peronosporales</taxon>
        <taxon>Peronosporaceae</taxon>
        <taxon>Phytophthora</taxon>
    </lineage>
</organism>
<feature type="transmembrane region" description="Helical" evidence="7">
    <location>
        <begin position="513"/>
        <end position="533"/>
    </location>
</feature>
<protein>
    <recommendedName>
        <fullName evidence="8">Major facilitator superfamily (MFS) profile domain-containing protein</fullName>
    </recommendedName>
</protein>
<feature type="transmembrane region" description="Helical" evidence="7">
    <location>
        <begin position="120"/>
        <end position="141"/>
    </location>
</feature>
<dbReference type="PANTHER" id="PTHR23511">
    <property type="entry name" value="SYNAPTIC VESICLE GLYCOPROTEIN 2"/>
    <property type="match status" value="1"/>
</dbReference>
<keyword evidence="2" id="KW-0813">Transport</keyword>
<evidence type="ECO:0000313" key="10">
    <source>
        <dbReference type="Proteomes" id="UP000693981"/>
    </source>
</evidence>
<dbReference type="Proteomes" id="UP000693981">
    <property type="component" value="Unassembled WGS sequence"/>
</dbReference>
<comment type="subcellular location">
    <subcellularLocation>
        <location evidence="1">Membrane</location>
        <topology evidence="1">Multi-pass membrane protein</topology>
    </subcellularLocation>
</comment>
<feature type="region of interest" description="Disordered" evidence="6">
    <location>
        <begin position="862"/>
        <end position="898"/>
    </location>
</feature>
<evidence type="ECO:0000256" key="6">
    <source>
        <dbReference type="SAM" id="MobiDB-lite"/>
    </source>
</evidence>
<feature type="transmembrane region" description="Helical" evidence="7">
    <location>
        <begin position="180"/>
        <end position="200"/>
    </location>
</feature>
<dbReference type="Pfam" id="PF00083">
    <property type="entry name" value="Sugar_tr"/>
    <property type="match status" value="1"/>
</dbReference>
<gene>
    <name evidence="9" type="ORF">PHYBOEH_008420</name>
</gene>
<keyword evidence="10" id="KW-1185">Reference proteome</keyword>
<dbReference type="InterPro" id="IPR020846">
    <property type="entry name" value="MFS_dom"/>
</dbReference>
<feature type="transmembrane region" description="Helical" evidence="7">
    <location>
        <begin position="246"/>
        <end position="266"/>
    </location>
</feature>
<sequence>MAGAEDLLVHVRQRLDALTYDDHSQYLLSSVQASPYMDSLAHTGRFQPQGAALGASGGATLTTSRRQTFLGSWARCVGLTAFYLRLILLLGTGWLFAMIGIFTFLYALPAAQEDIVLTSTAQMILLLGVYFLGGAVGCVLFGVCADHFGRRPVLMAALSFWLIVNALTAGAWNYTSFVTMRFLAGIGIGGQLALLATLALEYTPTRTRGRITILTVSIAGLGVFGGVAYGQLASAALGEGGLGWRATYGVLSAMAVLFLAVLYLALDESPKYLASVGRAVEALKVLDKIESAHGINRQARVTVPSSLYEPPSQRPQVSYERYLEDSSSDSDFEMELEESRRRHRDGDYDNDIPAYASFQMSRANTSLNNIVGPGAANARSQSLRTSARRQSQAQRQYQLQVCTPTSQMEPGTPNDGLAPTTGVSFLTLLRRRVVVLLSGPLALRTALSWFFWFAEFVSLSASIVTALMMAGTYIKMNAIGTGFGVEDQLFWSAMVFPGLLITALVVETIGRRATLATFVFCGGLVMLVSAWLLEEDGAWSSLSLALGMMVLTTGGTIGAMITFTGEQFPLLTRALGISCAAAWGHLGMFAGVYLVLRRVMGDAAWTWHDERVMLAVCGGISILLLPVIIFMGAETRGRDIDAPWYGGNKAMQVLRGGEAVVDSPGARDQSKIKNALYPNKLEIFDKMNESSEDGNALPESPFGRGSTNGVVAPPALYSPASAALVTMHSPVESSSSSSSSGFWQTHTVRHLGRKVTRTAQSNTGGDEKLALSHSPVSNHQAHSISMDAKRARGGTVNIEDRCNTLPIDALDQPDDIVTEHEYHNRRMSADRLEGPPTQRRSLLNMMEPVLLDWRRSFSSSFSGSGRDLSSSSKASKTEHSAPVSTEKKAAIPASDVRSSETGRYTIDLDMFDTFTYISTPVLGGDNYADHDPREPSNVAAKARRKIRR</sequence>